<protein>
    <submittedName>
        <fullName evidence="1">Putative hydrolase of the HAD superfamily</fullName>
    </submittedName>
</protein>
<sequence>MLDALARIDCWIFDLDNTLYPASCDLFARIDVRMTAYVARLLEIDPVEARRIQKAYFHEHGTTLAGLMAEHAVDPADFLADVHAIEMEVLVEDRILVETIARLPGRKLVFTNGDGDYAGRVLDRLGLGSAFEAIHDIHACAYEPKPNPAAYAAMVERFGIRPDTALFVEDMARNLVPAKTLGMTTVWIDNGSEQGPSDQYLDHIDYRVADLATWLHDIMGTAHA</sequence>
<dbReference type="PRINTS" id="PR00413">
    <property type="entry name" value="HADHALOGNASE"/>
</dbReference>
<dbReference type="InterPro" id="IPR010237">
    <property type="entry name" value="Pyr-5-nucltdase"/>
</dbReference>
<dbReference type="InterPro" id="IPR036412">
    <property type="entry name" value="HAD-like_sf"/>
</dbReference>
<dbReference type="SFLD" id="SFLDG01132">
    <property type="entry name" value="C1.5.3:_5'-Nucleotidase_Like"/>
    <property type="match status" value="1"/>
</dbReference>
<dbReference type="RefSeq" id="WP_093315808.1">
    <property type="nucleotide sequence ID" value="NZ_FOZG01000002.1"/>
</dbReference>
<dbReference type="InterPro" id="IPR023214">
    <property type="entry name" value="HAD_sf"/>
</dbReference>
<dbReference type="PANTHER" id="PTHR12725">
    <property type="entry name" value="HALOACID DEHALOGENASE-LIKE HYDROLASE"/>
    <property type="match status" value="1"/>
</dbReference>
<dbReference type="SFLD" id="SFLDS00003">
    <property type="entry name" value="Haloacid_Dehalogenase"/>
    <property type="match status" value="1"/>
</dbReference>
<organism evidence="1 2">
    <name type="scientific">Sphingomonas jatrophae</name>
    <dbReference type="NCBI Taxonomy" id="1166337"/>
    <lineage>
        <taxon>Bacteria</taxon>
        <taxon>Pseudomonadati</taxon>
        <taxon>Pseudomonadota</taxon>
        <taxon>Alphaproteobacteria</taxon>
        <taxon>Sphingomonadales</taxon>
        <taxon>Sphingomonadaceae</taxon>
        <taxon>Sphingomonas</taxon>
    </lineage>
</organism>
<dbReference type="OrthoDB" id="9803141at2"/>
<dbReference type="EMBL" id="FOZG01000002">
    <property type="protein sequence ID" value="SFS05003.1"/>
    <property type="molecule type" value="Genomic_DNA"/>
</dbReference>
<dbReference type="STRING" id="1166337.SAMN05192580_3033"/>
<name>A0A1I6LNK1_9SPHN</name>
<dbReference type="SFLD" id="SFLDG01129">
    <property type="entry name" value="C1.5:_HAD__Beta-PGM__Phosphata"/>
    <property type="match status" value="1"/>
</dbReference>
<accession>A0A1I6LNK1</accession>
<dbReference type="NCBIfam" id="TIGR01993">
    <property type="entry name" value="Pyr-5-nucltdase"/>
    <property type="match status" value="1"/>
</dbReference>
<gene>
    <name evidence="1" type="ORF">SAMN05192580_3033</name>
</gene>
<proteinExistence type="predicted"/>
<dbReference type="InterPro" id="IPR006439">
    <property type="entry name" value="HAD-SF_hydro_IA"/>
</dbReference>
<keyword evidence="1" id="KW-0378">Hydrolase</keyword>
<dbReference type="GO" id="GO:0016787">
    <property type="term" value="F:hydrolase activity"/>
    <property type="evidence" value="ECO:0007669"/>
    <property type="project" value="UniProtKB-KW"/>
</dbReference>
<evidence type="ECO:0000313" key="1">
    <source>
        <dbReference type="EMBL" id="SFS05003.1"/>
    </source>
</evidence>
<reference evidence="1 2" key="1">
    <citation type="submission" date="2016-10" db="EMBL/GenBank/DDBJ databases">
        <authorList>
            <person name="de Groot N.N."/>
        </authorList>
    </citation>
    <scope>NUCLEOTIDE SEQUENCE [LARGE SCALE GENOMIC DNA]</scope>
    <source>
        <strain evidence="1 2">S5-249</strain>
    </source>
</reference>
<dbReference type="Pfam" id="PF00702">
    <property type="entry name" value="Hydrolase"/>
    <property type="match status" value="1"/>
</dbReference>
<keyword evidence="2" id="KW-1185">Reference proteome</keyword>
<dbReference type="Gene3D" id="1.10.150.450">
    <property type="match status" value="1"/>
</dbReference>
<dbReference type="Proteomes" id="UP000198824">
    <property type="component" value="Unassembled WGS sequence"/>
</dbReference>
<dbReference type="NCBIfam" id="TIGR01509">
    <property type="entry name" value="HAD-SF-IA-v3"/>
    <property type="match status" value="1"/>
</dbReference>
<dbReference type="Gene3D" id="3.40.50.1000">
    <property type="entry name" value="HAD superfamily/HAD-like"/>
    <property type="match status" value="1"/>
</dbReference>
<dbReference type="SUPFAM" id="SSF56784">
    <property type="entry name" value="HAD-like"/>
    <property type="match status" value="1"/>
</dbReference>
<evidence type="ECO:0000313" key="2">
    <source>
        <dbReference type="Proteomes" id="UP000198824"/>
    </source>
</evidence>
<dbReference type="AlphaFoldDB" id="A0A1I6LNK1"/>
<dbReference type="PANTHER" id="PTHR12725:SF117">
    <property type="entry name" value="HALOACID DEHALOGENASE-LIKE HYDROLASE"/>
    <property type="match status" value="1"/>
</dbReference>